<dbReference type="PROSITE" id="PS00141">
    <property type="entry name" value="ASP_PROTEASE"/>
    <property type="match status" value="1"/>
</dbReference>
<evidence type="ECO:0000256" key="1">
    <source>
        <dbReference type="SAM" id="MobiDB-lite"/>
    </source>
</evidence>
<dbReference type="GO" id="GO:0004190">
    <property type="term" value="F:aspartic-type endopeptidase activity"/>
    <property type="evidence" value="ECO:0007669"/>
    <property type="project" value="InterPro"/>
</dbReference>
<evidence type="ECO:0000313" key="5">
    <source>
        <dbReference type="Proteomes" id="UP001152797"/>
    </source>
</evidence>
<evidence type="ECO:0000313" key="4">
    <source>
        <dbReference type="EMBL" id="CAL4774045.1"/>
    </source>
</evidence>
<feature type="region of interest" description="Disordered" evidence="1">
    <location>
        <begin position="138"/>
        <end position="184"/>
    </location>
</feature>
<gene>
    <name evidence="3" type="ORF">C1SCF055_LOCUS14059</name>
</gene>
<comment type="caution">
    <text evidence="3">The sequence shown here is derived from an EMBL/GenBank/DDBJ whole genome shotgun (WGS) entry which is preliminary data.</text>
</comment>
<dbReference type="Pfam" id="PF07727">
    <property type="entry name" value="RVT_2"/>
    <property type="match status" value="1"/>
</dbReference>
<accession>A0A9P1FSG6</accession>
<proteinExistence type="predicted"/>
<dbReference type="EMBL" id="CAMXCT010001111">
    <property type="protein sequence ID" value="CAI3986733.1"/>
    <property type="molecule type" value="Genomic_DNA"/>
</dbReference>
<dbReference type="InterPro" id="IPR013103">
    <property type="entry name" value="RVT_2"/>
</dbReference>
<dbReference type="InterPro" id="IPR001969">
    <property type="entry name" value="Aspartic_peptidase_AS"/>
</dbReference>
<reference evidence="4 5" key="2">
    <citation type="submission" date="2024-05" db="EMBL/GenBank/DDBJ databases">
        <authorList>
            <person name="Chen Y."/>
            <person name="Shah S."/>
            <person name="Dougan E. K."/>
            <person name="Thang M."/>
            <person name="Chan C."/>
        </authorList>
    </citation>
    <scope>NUCLEOTIDE SEQUENCE [LARGE SCALE GENOMIC DNA]</scope>
</reference>
<dbReference type="EMBL" id="CAMXCT030001111">
    <property type="protein sequence ID" value="CAL4774045.1"/>
    <property type="molecule type" value="Genomic_DNA"/>
</dbReference>
<feature type="compositionally biased region" description="Basic and acidic residues" evidence="1">
    <location>
        <begin position="138"/>
        <end position="157"/>
    </location>
</feature>
<dbReference type="GO" id="GO:0006508">
    <property type="term" value="P:proteolysis"/>
    <property type="evidence" value="ECO:0007669"/>
    <property type="project" value="InterPro"/>
</dbReference>
<reference evidence="3" key="1">
    <citation type="submission" date="2022-10" db="EMBL/GenBank/DDBJ databases">
        <authorList>
            <person name="Chen Y."/>
            <person name="Dougan E. K."/>
            <person name="Chan C."/>
            <person name="Rhodes N."/>
            <person name="Thang M."/>
        </authorList>
    </citation>
    <scope>NUCLEOTIDE SEQUENCE</scope>
</reference>
<evidence type="ECO:0000313" key="3">
    <source>
        <dbReference type="EMBL" id="CAI3986733.1"/>
    </source>
</evidence>
<evidence type="ECO:0000259" key="2">
    <source>
        <dbReference type="Pfam" id="PF07727"/>
    </source>
</evidence>
<dbReference type="InterPro" id="IPR021109">
    <property type="entry name" value="Peptidase_aspartic_dom_sf"/>
</dbReference>
<feature type="compositionally biased region" description="Acidic residues" evidence="1">
    <location>
        <begin position="849"/>
        <end position="862"/>
    </location>
</feature>
<keyword evidence="5" id="KW-1185">Reference proteome</keyword>
<dbReference type="Gene3D" id="2.40.70.10">
    <property type="entry name" value="Acid Proteases"/>
    <property type="match status" value="1"/>
</dbReference>
<dbReference type="Proteomes" id="UP001152797">
    <property type="component" value="Unassembled WGS sequence"/>
</dbReference>
<protein>
    <submittedName>
        <fullName evidence="4">Retrovirus-related Pol polyprotein from transposon RE1 (Retro element 1) (AtRE1)</fullName>
    </submittedName>
</protein>
<feature type="region of interest" description="Disordered" evidence="1">
    <location>
        <begin position="754"/>
        <end position="788"/>
    </location>
</feature>
<name>A0A9P1FSG6_9DINO</name>
<feature type="region of interest" description="Disordered" evidence="1">
    <location>
        <begin position="839"/>
        <end position="862"/>
    </location>
</feature>
<sequence>MAGTIQRTSDGVPIFDGSPELLTLYREEAVQYLMTFEYKKRYLAGPRLVKELQGTAKTAGRNMTLRNPQWVSHPRGVFVLLEHLEGVVAKPSLVEASRFIMKYFYGLQRKKFETMTSWITRHSEALWEASQSLRKVQKEYGPRTKAESSQGWHDHGPRSGVPSQTGSVSGDPGPFRDDGRLDEADDDEENFGNYGWWQGEHQDWRAQGHGNYGWSDWGYQSWHSKEYEPPESWDTSSEVFLPEFLVGFLLLHRSGLDTHERANVLAAIRGEFSPQTVAKALREQWSDDDLNKRDRAKFGAAMTAVGGEDEELEALMVDDDDHFQDLSHEDQQAYMLEQSRVDEALAAIQTQKTTLKEARWKQKQLKLGRGYFPPKPYQRPGPSGGSTKKPVGEGCFKCGGPHLARDCPKKMEKEARVSEEAAEIAFGVTRIQEDDNLYGSVVEETAMEAVEGEQVLRTCYGIIDSGATSSLGSIDALEEVMKANLATHGDSKMEIDLNQKPTFKFGNGQKKTCLSTVHMGMEAGSKSGRMEVHVHDSPMQPVLVSRKALKALGAVIDFEEGTIIYKRINKKKVVKLKEAANGHLLMPLTGNLLLGLTSMPAPTTRAQWVSLLAEKGTVVPDSWSVMQMKAHLAELQQKDQPISNGEMEVRIKALKKASNRRADLVNFLTKEGIPYSQHATIAQLYAKGEQAITEDYEPQGKELMGFGKFGGLTMEEVMDRHPSYMKWVVDTYQETDQFHWRLKRAAVYAMQAQAKKDYQEPHPQNTKSKKATPHISAAGSDGSFEKVSEGKHEFSPTQSFQKTKHVSTDAETQIAELQLKIQQLENEKAEMELQAARSKNRKETFAAEDAQEPQDEGEEITEEEKKTIEAKIQHIHRTTGHGSMRNSGFPSLANHVEFEWTRQISAVEQGIKTVKGIMESLATDFVDMEIRELFARSIWVCNNQEIYKGYSPLQHALGFQEDATMRCKAEKAFAEEQAKRRLESPARVIATETRKDEESRKAYEIDLQIPSSKRGIKKFTQNPEAYMVNQLKRRQVEVREKTLTKDEALQFHAAKQTEVRNFLASQCFKSLGDHIPEESKVLGMRWLLTWKYDPKYEDGKKAKARAVVLGYQDPEYATRQTSAPTPSKAGRQLFLQYCAYRKFRLAKGDVSGAFLQGMDMREELWCRPLPEMCEQLGIEEGTPMLLKKAAYGLVQAPLYWYESVCHTLSQLGYHRLQTEPCCWIYQDDSGVVRSMIHAHVDDFVFAGSRDCQVHQRLMEQLKQVYNWGTWEYDSFEQCGILIRQDDRGNIFLSQRRFIEELEEIPLNRDRSRQQELPTTDKEKSALRGLLGSLSWLCGQTCFMYSVDVNFLITCIPVSTVGEIVKANALVRNVKKWHLQEFQIHSFHPEDELHMVCWTDAAWANRPNGKDSTEGIFIGMTSQNLLQGHETNVSPIFWRSAKTERTCRSPACAETMAALDGEDDLLYLRVLWWEISGGHVNTRYPNEAARQTPGIIVTDARNLYDKLHRATVCIKGAEKRSDIEAISLRENAEDSGVQFNWVHGGAMIANSLTKTTEKAQALLYIQMGFRYKIVQDDQGRSEKVRRKEGLTPMEDTCIDLDRQRTQNTHTAISK</sequence>
<dbReference type="OrthoDB" id="3054497at2759"/>
<organism evidence="3">
    <name type="scientific">Cladocopium goreaui</name>
    <dbReference type="NCBI Taxonomy" id="2562237"/>
    <lineage>
        <taxon>Eukaryota</taxon>
        <taxon>Sar</taxon>
        <taxon>Alveolata</taxon>
        <taxon>Dinophyceae</taxon>
        <taxon>Suessiales</taxon>
        <taxon>Symbiodiniaceae</taxon>
        <taxon>Cladocopium</taxon>
    </lineage>
</organism>
<feature type="domain" description="Reverse transcriptase Ty1/copia-type" evidence="2">
    <location>
        <begin position="1075"/>
        <end position="1300"/>
    </location>
</feature>
<dbReference type="EMBL" id="CAMXCT020001111">
    <property type="protein sequence ID" value="CAL1140108.1"/>
    <property type="molecule type" value="Genomic_DNA"/>
</dbReference>